<name>A0A8T2NQ93_9TELE</name>
<protein>
    <submittedName>
        <fullName evidence="1">Uncharacterized protein</fullName>
    </submittedName>
</protein>
<evidence type="ECO:0000313" key="2">
    <source>
        <dbReference type="Proteomes" id="UP000824540"/>
    </source>
</evidence>
<proteinExistence type="predicted"/>
<sequence length="116" mass="13128">MCNWCMKLTNVIISLEHLSDAAPSIHLRAPRTEETIYSGTCRKQRQKCIKLTGTSKDKLCHYSSGSRIHDMEGCINDSSVRCYRDHKCDSKCKAYALEVESASGQRNSILKETNNK</sequence>
<dbReference type="AlphaFoldDB" id="A0A8T2NQ93"/>
<reference evidence="1" key="1">
    <citation type="thesis" date="2021" institute="BYU ScholarsArchive" country="Provo, UT, USA">
        <title>Applications of and Algorithms for Genome Assembly and Genomic Analyses with an Emphasis on Marine Teleosts.</title>
        <authorList>
            <person name="Pickett B.D."/>
        </authorList>
    </citation>
    <scope>NUCLEOTIDE SEQUENCE</scope>
    <source>
        <strain evidence="1">HI-2016</strain>
    </source>
</reference>
<comment type="caution">
    <text evidence="1">The sequence shown here is derived from an EMBL/GenBank/DDBJ whole genome shotgun (WGS) entry which is preliminary data.</text>
</comment>
<keyword evidence="2" id="KW-1185">Reference proteome</keyword>
<dbReference type="Proteomes" id="UP000824540">
    <property type="component" value="Unassembled WGS sequence"/>
</dbReference>
<evidence type="ECO:0000313" key="1">
    <source>
        <dbReference type="EMBL" id="KAG9341776.1"/>
    </source>
</evidence>
<dbReference type="EMBL" id="JAFBMS010000032">
    <property type="protein sequence ID" value="KAG9341776.1"/>
    <property type="molecule type" value="Genomic_DNA"/>
</dbReference>
<accession>A0A8T2NQ93</accession>
<organism evidence="1 2">
    <name type="scientific">Albula glossodonta</name>
    <name type="common">roundjaw bonefish</name>
    <dbReference type="NCBI Taxonomy" id="121402"/>
    <lineage>
        <taxon>Eukaryota</taxon>
        <taxon>Metazoa</taxon>
        <taxon>Chordata</taxon>
        <taxon>Craniata</taxon>
        <taxon>Vertebrata</taxon>
        <taxon>Euteleostomi</taxon>
        <taxon>Actinopterygii</taxon>
        <taxon>Neopterygii</taxon>
        <taxon>Teleostei</taxon>
        <taxon>Albuliformes</taxon>
        <taxon>Albulidae</taxon>
        <taxon>Albula</taxon>
    </lineage>
</organism>
<feature type="non-terminal residue" evidence="1">
    <location>
        <position position="116"/>
    </location>
</feature>
<gene>
    <name evidence="1" type="ORF">JZ751_018498</name>
</gene>